<name>A0AAN8W4L5_9MAGN</name>
<evidence type="ECO:0000256" key="1">
    <source>
        <dbReference type="SAM" id="MobiDB-lite"/>
    </source>
</evidence>
<reference evidence="2 3" key="1">
    <citation type="submission" date="2023-12" db="EMBL/GenBank/DDBJ databases">
        <title>A high-quality genome assembly for Dillenia turbinata (Dilleniales).</title>
        <authorList>
            <person name="Chanderbali A."/>
        </authorList>
    </citation>
    <scope>NUCLEOTIDE SEQUENCE [LARGE SCALE GENOMIC DNA]</scope>
    <source>
        <strain evidence="2">LSX21</strain>
        <tissue evidence="2">Leaf</tissue>
    </source>
</reference>
<evidence type="ECO:0000313" key="2">
    <source>
        <dbReference type="EMBL" id="KAK6941586.1"/>
    </source>
</evidence>
<proteinExistence type="predicted"/>
<gene>
    <name evidence="2" type="ORF">RJ641_026963</name>
</gene>
<organism evidence="2 3">
    <name type="scientific">Dillenia turbinata</name>
    <dbReference type="NCBI Taxonomy" id="194707"/>
    <lineage>
        <taxon>Eukaryota</taxon>
        <taxon>Viridiplantae</taxon>
        <taxon>Streptophyta</taxon>
        <taxon>Embryophyta</taxon>
        <taxon>Tracheophyta</taxon>
        <taxon>Spermatophyta</taxon>
        <taxon>Magnoliopsida</taxon>
        <taxon>eudicotyledons</taxon>
        <taxon>Gunneridae</taxon>
        <taxon>Pentapetalae</taxon>
        <taxon>Dilleniales</taxon>
        <taxon>Dilleniaceae</taxon>
        <taxon>Dillenia</taxon>
    </lineage>
</organism>
<feature type="region of interest" description="Disordered" evidence="1">
    <location>
        <begin position="50"/>
        <end position="75"/>
    </location>
</feature>
<dbReference type="EMBL" id="JBAMMX010000004">
    <property type="protein sequence ID" value="KAK6941586.1"/>
    <property type="molecule type" value="Genomic_DNA"/>
</dbReference>
<evidence type="ECO:0000313" key="3">
    <source>
        <dbReference type="Proteomes" id="UP001370490"/>
    </source>
</evidence>
<sequence length="146" mass="16256">MSIKGYLMPCNNVSLAKEEPRTKTCDLKKPLKNSLNQHQHSSLQMLFSCEASPEDAERESRREKGGGGGGALKENQNTFNSALVFHRKSGYGQLGTRCHVKANYFLAKISKRDPCRYNVSSISHLLCINIIDPSLVSQLKFIGEVI</sequence>
<protein>
    <submittedName>
        <fullName evidence="2">Uncharacterized protein</fullName>
    </submittedName>
</protein>
<comment type="caution">
    <text evidence="2">The sequence shown here is derived from an EMBL/GenBank/DDBJ whole genome shotgun (WGS) entry which is preliminary data.</text>
</comment>
<dbReference type="Proteomes" id="UP001370490">
    <property type="component" value="Unassembled WGS sequence"/>
</dbReference>
<accession>A0AAN8W4L5</accession>
<keyword evidence="3" id="KW-1185">Reference proteome</keyword>
<dbReference type="AlphaFoldDB" id="A0AAN8W4L5"/>